<dbReference type="RefSeq" id="WP_153572150.1">
    <property type="nucleotide sequence ID" value="NZ_CP045725.1"/>
</dbReference>
<feature type="transmembrane region" description="Helical" evidence="1">
    <location>
        <begin position="91"/>
        <end position="113"/>
    </location>
</feature>
<feature type="transmembrane region" description="Helical" evidence="1">
    <location>
        <begin position="20"/>
        <end position="40"/>
    </location>
</feature>
<dbReference type="InterPro" id="IPR049500">
    <property type="entry name" value="Peptidase_M50B-like"/>
</dbReference>
<evidence type="ECO:0000313" key="3">
    <source>
        <dbReference type="Proteomes" id="UP000386847"/>
    </source>
</evidence>
<evidence type="ECO:0000256" key="1">
    <source>
        <dbReference type="SAM" id="Phobius"/>
    </source>
</evidence>
<reference evidence="2 3" key="1">
    <citation type="submission" date="2019-10" db="EMBL/GenBank/DDBJ databases">
        <title>Genomic analysis of Raineyella sp. CBA3103.</title>
        <authorList>
            <person name="Roh S.W."/>
        </authorList>
    </citation>
    <scope>NUCLEOTIDE SEQUENCE [LARGE SCALE GENOMIC DNA]</scope>
    <source>
        <strain evidence="2 3">CBA3103</strain>
    </source>
</reference>
<keyword evidence="3" id="KW-1185">Reference proteome</keyword>
<evidence type="ECO:0000313" key="2">
    <source>
        <dbReference type="EMBL" id="QGF23620.1"/>
    </source>
</evidence>
<feature type="transmembrane region" description="Helical" evidence="1">
    <location>
        <begin position="142"/>
        <end position="159"/>
    </location>
</feature>
<name>A0A5Q2F9G9_9ACTN</name>
<keyword evidence="1" id="KW-0472">Membrane</keyword>
<gene>
    <name evidence="2" type="ORF">Rai3103_08005</name>
</gene>
<proteinExistence type="predicted"/>
<organism evidence="2 3">
    <name type="scientific">Raineyella fluvialis</name>
    <dbReference type="NCBI Taxonomy" id="2662261"/>
    <lineage>
        <taxon>Bacteria</taxon>
        <taxon>Bacillati</taxon>
        <taxon>Actinomycetota</taxon>
        <taxon>Actinomycetes</taxon>
        <taxon>Propionibacteriales</taxon>
        <taxon>Propionibacteriaceae</taxon>
        <taxon>Raineyella</taxon>
    </lineage>
</organism>
<dbReference type="Pfam" id="PF13398">
    <property type="entry name" value="Peptidase_M50B"/>
    <property type="match status" value="1"/>
</dbReference>
<sequence length="245" mass="25245">MYILSAILHRALIAQPLPGPSVVLGLGLAAILLVGLRPLWRTTRMLVTITHEAGHAVVGGLCGRRLEGIRLNADTSGVTVTRGRAGGPGMVATLSAGYTAPAVVGVGAAAILGTGHASGLLWVFLLVLALMLLAIRNLYGLLVILVVGGALGLATWYLPVALQSWLAYLLCWVLLLGAVRPTLELAGTRDRGSDPAQLARLTHVPAALWTGLFMLVALAGLLLGGWMLLGATGLVTPLLPLGSTA</sequence>
<feature type="transmembrane region" description="Helical" evidence="1">
    <location>
        <begin position="165"/>
        <end position="183"/>
    </location>
</feature>
<keyword evidence="1" id="KW-1133">Transmembrane helix</keyword>
<dbReference type="Proteomes" id="UP000386847">
    <property type="component" value="Chromosome"/>
</dbReference>
<accession>A0A5Q2F9G9</accession>
<dbReference type="EMBL" id="CP045725">
    <property type="protein sequence ID" value="QGF23620.1"/>
    <property type="molecule type" value="Genomic_DNA"/>
</dbReference>
<keyword evidence="1" id="KW-0812">Transmembrane</keyword>
<feature type="transmembrane region" description="Helical" evidence="1">
    <location>
        <begin position="119"/>
        <end position="135"/>
    </location>
</feature>
<protein>
    <submittedName>
        <fullName evidence="2">M50 family peptidase</fullName>
    </submittedName>
</protein>
<dbReference type="AlphaFoldDB" id="A0A5Q2F9G9"/>
<feature type="transmembrane region" description="Helical" evidence="1">
    <location>
        <begin position="204"/>
        <end position="229"/>
    </location>
</feature>
<dbReference type="KEGG" id="rain:Rai3103_08005"/>